<dbReference type="RefSeq" id="WP_077536698.1">
    <property type="nucleotide sequence ID" value="NZ_CP019628.1"/>
</dbReference>
<proteinExistence type="predicted"/>
<reference evidence="1 2" key="1">
    <citation type="submission" date="2017-02" db="EMBL/GenBank/DDBJ databases">
        <title>Complete genome sequence of the cold-active Pseudoalteromonas aliena strain EH1 isolated from Arctic seawater.</title>
        <authorList>
            <person name="Kim E."/>
            <person name="Heo E."/>
            <person name="Kim H."/>
            <person name="Kim D."/>
        </authorList>
    </citation>
    <scope>NUCLEOTIDE SEQUENCE [LARGE SCALE GENOMIC DNA]</scope>
    <source>
        <strain evidence="1 2">EH1</strain>
    </source>
</reference>
<dbReference type="InterPro" id="IPR036390">
    <property type="entry name" value="WH_DNA-bd_sf"/>
</dbReference>
<dbReference type="Proteomes" id="UP000188243">
    <property type="component" value="Chromosome"/>
</dbReference>
<accession>A0A1Q2GY82</accession>
<evidence type="ECO:0000313" key="1">
    <source>
        <dbReference type="EMBL" id="AQP99970.1"/>
    </source>
</evidence>
<organism evidence="1 2">
    <name type="scientific">Pseudoalteromonas aliena</name>
    <dbReference type="NCBI Taxonomy" id="247523"/>
    <lineage>
        <taxon>Bacteria</taxon>
        <taxon>Pseudomonadati</taxon>
        <taxon>Pseudomonadota</taxon>
        <taxon>Gammaproteobacteria</taxon>
        <taxon>Alteromonadales</taxon>
        <taxon>Pseudoalteromonadaceae</taxon>
        <taxon>Pseudoalteromonas</taxon>
    </lineage>
</organism>
<evidence type="ECO:0008006" key="3">
    <source>
        <dbReference type="Google" id="ProtNLM"/>
    </source>
</evidence>
<dbReference type="KEGG" id="paln:B0W48_09340"/>
<evidence type="ECO:0000313" key="2">
    <source>
        <dbReference type="Proteomes" id="UP000188243"/>
    </source>
</evidence>
<dbReference type="InterPro" id="IPR036388">
    <property type="entry name" value="WH-like_DNA-bd_sf"/>
</dbReference>
<dbReference type="SUPFAM" id="SSF46785">
    <property type="entry name" value="Winged helix' DNA-binding domain"/>
    <property type="match status" value="1"/>
</dbReference>
<gene>
    <name evidence="1" type="ORF">B0W48_09340</name>
</gene>
<dbReference type="EMBL" id="CP019628">
    <property type="protein sequence ID" value="AQP99970.1"/>
    <property type="molecule type" value="Genomic_DNA"/>
</dbReference>
<dbReference type="AlphaFoldDB" id="A0A1Q2GY82"/>
<sequence>MTRVKSPQFGAVLFRSTELISTHGVEVFERLGIGLHANKISIVLALHTRGALSSTELSKHIGISRQLIESRLKSSVKDGFFIALPDLDDSRRRIYNISASAKVEAERIVSIMLDFEQVYAALWDEIGIDIEVAIKLMEKVLNKKSLFHRLLEEFPDYEVQVKE</sequence>
<protein>
    <recommendedName>
        <fullName evidence="3">HTH marR-type domain-containing protein</fullName>
    </recommendedName>
</protein>
<dbReference type="STRING" id="247523.B0W48_09340"/>
<name>A0A1Q2GY82_9GAMM</name>
<dbReference type="Gene3D" id="1.10.10.10">
    <property type="entry name" value="Winged helix-like DNA-binding domain superfamily/Winged helix DNA-binding domain"/>
    <property type="match status" value="1"/>
</dbReference>